<dbReference type="PANTHER" id="PTHR31503">
    <property type="entry name" value="VACUOLAR CALCIUM ION TRANSPORTER"/>
    <property type="match status" value="1"/>
</dbReference>
<gene>
    <name evidence="10" type="ORF">N7532_001742</name>
</gene>
<keyword evidence="11" id="KW-1185">Reference proteome</keyword>
<dbReference type="InterPro" id="IPR004713">
    <property type="entry name" value="CaH_exchang"/>
</dbReference>
<evidence type="ECO:0000256" key="5">
    <source>
        <dbReference type="ARBA" id="ARBA00022989"/>
    </source>
</evidence>
<comment type="subcellular location">
    <subcellularLocation>
        <location evidence="1">Endomembrane system</location>
        <topology evidence="1">Multi-pass membrane protein</topology>
    </subcellularLocation>
</comment>
<dbReference type="GO" id="GO:0000329">
    <property type="term" value="C:fungal-type vacuole membrane"/>
    <property type="evidence" value="ECO:0007669"/>
    <property type="project" value="TreeGrafter"/>
</dbReference>
<keyword evidence="5 8" id="KW-1133">Transmembrane helix</keyword>
<feature type="transmembrane region" description="Helical" evidence="8">
    <location>
        <begin position="289"/>
        <end position="311"/>
    </location>
</feature>
<feature type="transmembrane region" description="Helical" evidence="8">
    <location>
        <begin position="122"/>
        <end position="140"/>
    </location>
</feature>
<dbReference type="RefSeq" id="XP_056479277.1">
    <property type="nucleotide sequence ID" value="XM_056614236.1"/>
</dbReference>
<organism evidence="10 11">
    <name type="scientific">Penicillium argentinense</name>
    <dbReference type="NCBI Taxonomy" id="1131581"/>
    <lineage>
        <taxon>Eukaryota</taxon>
        <taxon>Fungi</taxon>
        <taxon>Dikarya</taxon>
        <taxon>Ascomycota</taxon>
        <taxon>Pezizomycotina</taxon>
        <taxon>Eurotiomycetes</taxon>
        <taxon>Eurotiomycetidae</taxon>
        <taxon>Eurotiales</taxon>
        <taxon>Aspergillaceae</taxon>
        <taxon>Penicillium</taxon>
    </lineage>
</organism>
<comment type="similarity">
    <text evidence="2">Belongs to the Ca(2+):cation antiporter (CaCA) (TC 2.A.19) family.</text>
</comment>
<feature type="transmembrane region" description="Helical" evidence="8">
    <location>
        <begin position="221"/>
        <end position="243"/>
    </location>
</feature>
<dbReference type="InterPro" id="IPR044880">
    <property type="entry name" value="NCX_ion-bd_dom_sf"/>
</dbReference>
<evidence type="ECO:0000259" key="9">
    <source>
        <dbReference type="Pfam" id="PF01699"/>
    </source>
</evidence>
<dbReference type="Proteomes" id="UP001149074">
    <property type="component" value="Unassembled WGS sequence"/>
</dbReference>
<keyword evidence="4 8" id="KW-0812">Transmembrane</keyword>
<evidence type="ECO:0000256" key="8">
    <source>
        <dbReference type="SAM" id="Phobius"/>
    </source>
</evidence>
<name>A0A9W9G374_9EURO</name>
<evidence type="ECO:0000313" key="10">
    <source>
        <dbReference type="EMBL" id="KAJ5111207.1"/>
    </source>
</evidence>
<comment type="caution">
    <text evidence="10">The sequence shown here is derived from an EMBL/GenBank/DDBJ whole genome shotgun (WGS) entry which is preliminary data.</text>
</comment>
<protein>
    <recommendedName>
        <fullName evidence="9">Sodium/calcium exchanger membrane region domain-containing protein</fullName>
    </recommendedName>
</protein>
<evidence type="ECO:0000256" key="7">
    <source>
        <dbReference type="ARBA" id="ARBA00023136"/>
    </source>
</evidence>
<dbReference type="PANTHER" id="PTHR31503:SF22">
    <property type="entry name" value="VACUOLAR CALCIUM ION TRANSPORTER"/>
    <property type="match status" value="1"/>
</dbReference>
<reference evidence="10" key="2">
    <citation type="journal article" date="2023" name="IMA Fungus">
        <title>Comparative genomic study of the Penicillium genus elucidates a diverse pangenome and 15 lateral gene transfer events.</title>
        <authorList>
            <person name="Petersen C."/>
            <person name="Sorensen T."/>
            <person name="Nielsen M.R."/>
            <person name="Sondergaard T.E."/>
            <person name="Sorensen J.L."/>
            <person name="Fitzpatrick D.A."/>
            <person name="Frisvad J.C."/>
            <person name="Nielsen K.L."/>
        </authorList>
    </citation>
    <scope>NUCLEOTIDE SEQUENCE</scope>
    <source>
        <strain evidence="10">IBT 30761</strain>
    </source>
</reference>
<accession>A0A9W9G374</accession>
<dbReference type="GO" id="GO:0015369">
    <property type="term" value="F:calcium:proton antiporter activity"/>
    <property type="evidence" value="ECO:0007669"/>
    <property type="project" value="TreeGrafter"/>
</dbReference>
<evidence type="ECO:0000313" key="11">
    <source>
        <dbReference type="Proteomes" id="UP001149074"/>
    </source>
</evidence>
<dbReference type="AlphaFoldDB" id="A0A9W9G374"/>
<feature type="transmembrane region" description="Helical" evidence="8">
    <location>
        <begin position="90"/>
        <end position="110"/>
    </location>
</feature>
<sequence>MARAAQFLPLLPIAGTVAGVSQLPAIVVFALNLGALAVLMNWILRCIHVVSVHSGRLTHELLKGTLGNGVELMIGVSSIIQGVPSISRSIILGSILCNLLLVLGSALFFAGYDKNRLRFDRTLTTTLSSLMMVVFIMLAIPTAMEALSSRKDVTDEDTMMTLHITAITLIALLCTFLFFRLRTHADMFAGTPFHDGSERRTSHGTLSPQALPPLTGRSRTAFILLAASSGTLTCAFLLVRSISGAAKTLGTNSSFPVLTLVPLIGNISKYRATVEGSRYNDQIERGIRAVINTILRLTMLVAPVLVLFGWIFSQPLVLKFDEFETTTLLLSIVVMTYLIADGRSNYFEGLMLIGTYLIMSFSFYVRPETSSKVDWVGP</sequence>
<keyword evidence="7 8" id="KW-0472">Membrane</keyword>
<reference evidence="10" key="1">
    <citation type="submission" date="2022-11" db="EMBL/GenBank/DDBJ databases">
        <authorList>
            <person name="Petersen C."/>
        </authorList>
    </citation>
    <scope>NUCLEOTIDE SEQUENCE</scope>
    <source>
        <strain evidence="10">IBT 30761</strain>
    </source>
</reference>
<dbReference type="GeneID" id="81353215"/>
<dbReference type="GO" id="GO:0006874">
    <property type="term" value="P:intracellular calcium ion homeostasis"/>
    <property type="evidence" value="ECO:0007669"/>
    <property type="project" value="TreeGrafter"/>
</dbReference>
<keyword evidence="3" id="KW-0813">Transport</keyword>
<proteinExistence type="inferred from homology"/>
<evidence type="ECO:0000256" key="6">
    <source>
        <dbReference type="ARBA" id="ARBA00023065"/>
    </source>
</evidence>
<evidence type="ECO:0000256" key="1">
    <source>
        <dbReference type="ARBA" id="ARBA00004127"/>
    </source>
</evidence>
<feature type="transmembrane region" description="Helical" evidence="8">
    <location>
        <begin position="323"/>
        <end position="340"/>
    </location>
</feature>
<keyword evidence="6" id="KW-0406">Ion transport</keyword>
<feature type="transmembrane region" description="Helical" evidence="8">
    <location>
        <begin position="347"/>
        <end position="365"/>
    </location>
</feature>
<evidence type="ECO:0000256" key="4">
    <source>
        <dbReference type="ARBA" id="ARBA00022692"/>
    </source>
</evidence>
<dbReference type="EMBL" id="JAPQKI010000002">
    <property type="protein sequence ID" value="KAJ5111207.1"/>
    <property type="molecule type" value="Genomic_DNA"/>
</dbReference>
<dbReference type="OrthoDB" id="1699231at2759"/>
<dbReference type="GO" id="GO:0012505">
    <property type="term" value="C:endomembrane system"/>
    <property type="evidence" value="ECO:0007669"/>
    <property type="project" value="UniProtKB-SubCell"/>
</dbReference>
<feature type="transmembrane region" description="Helical" evidence="8">
    <location>
        <begin position="160"/>
        <end position="179"/>
    </location>
</feature>
<dbReference type="Gene3D" id="1.20.1420.30">
    <property type="entry name" value="NCX, central ion-binding region"/>
    <property type="match status" value="1"/>
</dbReference>
<evidence type="ECO:0000256" key="2">
    <source>
        <dbReference type="ARBA" id="ARBA00008170"/>
    </source>
</evidence>
<dbReference type="InterPro" id="IPR004837">
    <property type="entry name" value="NaCa_Exmemb"/>
</dbReference>
<feature type="domain" description="Sodium/calcium exchanger membrane region" evidence="9">
    <location>
        <begin position="222"/>
        <end position="362"/>
    </location>
</feature>
<evidence type="ECO:0000256" key="3">
    <source>
        <dbReference type="ARBA" id="ARBA00022448"/>
    </source>
</evidence>
<feature type="transmembrane region" description="Helical" evidence="8">
    <location>
        <begin position="249"/>
        <end position="268"/>
    </location>
</feature>
<feature type="domain" description="Sodium/calcium exchanger membrane region" evidence="9">
    <location>
        <begin position="25"/>
        <end position="180"/>
    </location>
</feature>
<dbReference type="Pfam" id="PF01699">
    <property type="entry name" value="Na_Ca_ex"/>
    <property type="match status" value="2"/>
</dbReference>